<dbReference type="GO" id="GO:0046166">
    <property type="term" value="P:glyceraldehyde-3-phosphate biosynthetic process"/>
    <property type="evidence" value="ECO:0007669"/>
    <property type="project" value="TreeGrafter"/>
</dbReference>
<keyword evidence="4" id="KW-0312">Gluconeogenesis</keyword>
<dbReference type="InterPro" id="IPR000652">
    <property type="entry name" value="Triosephosphate_isomerase"/>
</dbReference>
<dbReference type="VEuPathDB" id="ToxoDB:CSUI_006394"/>
<comment type="subunit">
    <text evidence="2">Homodimer.</text>
</comment>
<dbReference type="GO" id="GO:0019563">
    <property type="term" value="P:glycerol catabolic process"/>
    <property type="evidence" value="ECO:0007669"/>
    <property type="project" value="TreeGrafter"/>
</dbReference>
<evidence type="ECO:0000256" key="4">
    <source>
        <dbReference type="RuleBase" id="RU363013"/>
    </source>
</evidence>
<gene>
    <name evidence="7" type="ORF">CSUI_006394</name>
</gene>
<comment type="pathway">
    <text evidence="4">Carbohydrate degradation; glycolysis; D-glyceraldehyde 3-phosphate from glycerone phosphate: step 1/1.</text>
</comment>
<name>A0A2C6KUI9_9APIC</name>
<dbReference type="PANTHER" id="PTHR21139:SF2">
    <property type="entry name" value="TRIOSEPHOSPHATE ISOMERASE"/>
    <property type="match status" value="1"/>
</dbReference>
<dbReference type="Gene3D" id="3.20.20.70">
    <property type="entry name" value="Aldolase class I"/>
    <property type="match status" value="1"/>
</dbReference>
<protein>
    <recommendedName>
        <fullName evidence="4">Triosephosphate isomerase</fullName>
        <ecNumber evidence="4">5.3.1.1</ecNumber>
    </recommendedName>
</protein>
<dbReference type="GO" id="GO:0006096">
    <property type="term" value="P:glycolytic process"/>
    <property type="evidence" value="ECO:0007669"/>
    <property type="project" value="UniProtKB-UniPathway"/>
</dbReference>
<dbReference type="EMBL" id="MIGC01003227">
    <property type="protein sequence ID" value="PHJ19773.1"/>
    <property type="molecule type" value="Genomic_DNA"/>
</dbReference>
<evidence type="ECO:0000256" key="1">
    <source>
        <dbReference type="ARBA" id="ARBA00007422"/>
    </source>
</evidence>
<dbReference type="UniPathway" id="UPA00138"/>
<keyword evidence="4" id="KW-0324">Glycolysis</keyword>
<dbReference type="UniPathway" id="UPA00109">
    <property type="reaction ID" value="UER00189"/>
</dbReference>
<evidence type="ECO:0000256" key="6">
    <source>
        <dbReference type="SAM" id="SignalP"/>
    </source>
</evidence>
<reference evidence="7 8" key="1">
    <citation type="journal article" date="2017" name="Int. J. Parasitol.">
        <title>The genome of the protozoan parasite Cystoisospora suis and a reverse vaccinology approach to identify vaccine candidates.</title>
        <authorList>
            <person name="Palmieri N."/>
            <person name="Shrestha A."/>
            <person name="Ruttkowski B."/>
            <person name="Beck T."/>
            <person name="Vogl C."/>
            <person name="Tomley F."/>
            <person name="Blake D.P."/>
            <person name="Joachim A."/>
        </authorList>
    </citation>
    <scope>NUCLEOTIDE SEQUENCE [LARGE SCALE GENOMIC DNA]</scope>
    <source>
        <strain evidence="7 8">Wien I</strain>
    </source>
</reference>
<dbReference type="InterPro" id="IPR020861">
    <property type="entry name" value="Triosephosphate_isomerase_AS"/>
</dbReference>
<dbReference type="InterPro" id="IPR035990">
    <property type="entry name" value="TIM_sf"/>
</dbReference>
<accession>A0A2C6KUI9</accession>
<comment type="catalytic activity">
    <reaction evidence="4">
        <text>D-glyceraldehyde 3-phosphate = dihydroxyacetone phosphate</text>
        <dbReference type="Rhea" id="RHEA:18585"/>
        <dbReference type="ChEBI" id="CHEBI:57642"/>
        <dbReference type="ChEBI" id="CHEBI:59776"/>
        <dbReference type="EC" id="5.3.1.1"/>
    </reaction>
</comment>
<organism evidence="7 8">
    <name type="scientific">Cystoisospora suis</name>
    <dbReference type="NCBI Taxonomy" id="483139"/>
    <lineage>
        <taxon>Eukaryota</taxon>
        <taxon>Sar</taxon>
        <taxon>Alveolata</taxon>
        <taxon>Apicomplexa</taxon>
        <taxon>Conoidasida</taxon>
        <taxon>Coccidia</taxon>
        <taxon>Eucoccidiorida</taxon>
        <taxon>Eimeriorina</taxon>
        <taxon>Sarcocystidae</taxon>
        <taxon>Cystoisospora</taxon>
    </lineage>
</organism>
<dbReference type="PROSITE" id="PS00171">
    <property type="entry name" value="TIM_1"/>
    <property type="match status" value="1"/>
</dbReference>
<evidence type="ECO:0000256" key="2">
    <source>
        <dbReference type="ARBA" id="ARBA00011738"/>
    </source>
</evidence>
<dbReference type="GO" id="GO:0004807">
    <property type="term" value="F:triose-phosphate isomerase activity"/>
    <property type="evidence" value="ECO:0007669"/>
    <property type="project" value="UniProtKB-EC"/>
</dbReference>
<proteinExistence type="inferred from homology"/>
<keyword evidence="3 4" id="KW-0413">Isomerase</keyword>
<comment type="similarity">
    <text evidence="1 4">Belongs to the triosephosphate isomerase family.</text>
</comment>
<dbReference type="OrthoDB" id="6715177at2759"/>
<keyword evidence="6" id="KW-0732">Signal</keyword>
<dbReference type="GO" id="GO:0006094">
    <property type="term" value="P:gluconeogenesis"/>
    <property type="evidence" value="ECO:0007669"/>
    <property type="project" value="UniProtKB-UniPathway"/>
</dbReference>
<feature type="compositionally biased region" description="Polar residues" evidence="5">
    <location>
        <begin position="33"/>
        <end position="54"/>
    </location>
</feature>
<sequence length="301" mass="32606">MAALLVKFLLISLSLDFSIKLSIHTLAFRHAPPSSSTFSNTNLSPVPSSTAASNQPSAQIHKMLRCTYTQAGGHGHRRLVQPGPLNQELWAVSRKGFVGGNWKCNGSVEKANEITRDLNNAQLPFNEVDEKNIPWVLLGHSERRAGFGGQLGESDEVVAKKVRAALNEGLKVILCVGETLQEREGGETEKVLASQLEAVRGVISSDKEWESIVIAYEPVWAIGTGKTATPQLAQETHQQIRSWMRRSVSPAVAESIRIIYGGSVKGNNAKELFGGEDVDGFLVGGASLTKDFHDIIAAARK</sequence>
<dbReference type="EC" id="5.3.1.1" evidence="4"/>
<evidence type="ECO:0000256" key="3">
    <source>
        <dbReference type="ARBA" id="ARBA00023235"/>
    </source>
</evidence>
<comment type="caution">
    <text evidence="7">The sequence shown here is derived from an EMBL/GenBank/DDBJ whole genome shotgun (WGS) entry which is preliminary data.</text>
</comment>
<feature type="chain" id="PRO_5012812857" description="Triosephosphate isomerase" evidence="6">
    <location>
        <begin position="17"/>
        <end position="301"/>
    </location>
</feature>
<dbReference type="Proteomes" id="UP000221165">
    <property type="component" value="Unassembled WGS sequence"/>
</dbReference>
<feature type="signal peptide" evidence="6">
    <location>
        <begin position="1"/>
        <end position="16"/>
    </location>
</feature>
<evidence type="ECO:0000313" key="7">
    <source>
        <dbReference type="EMBL" id="PHJ19773.1"/>
    </source>
</evidence>
<feature type="region of interest" description="Disordered" evidence="5">
    <location>
        <begin position="32"/>
        <end position="54"/>
    </location>
</feature>
<dbReference type="PROSITE" id="PS51440">
    <property type="entry name" value="TIM_2"/>
    <property type="match status" value="1"/>
</dbReference>
<dbReference type="SUPFAM" id="SSF51351">
    <property type="entry name" value="Triosephosphate isomerase (TIM)"/>
    <property type="match status" value="1"/>
</dbReference>
<dbReference type="Pfam" id="PF00121">
    <property type="entry name" value="TIM"/>
    <property type="match status" value="1"/>
</dbReference>
<dbReference type="RefSeq" id="XP_067921469.1">
    <property type="nucleotide sequence ID" value="XM_068066554.1"/>
</dbReference>
<dbReference type="NCBIfam" id="TIGR00419">
    <property type="entry name" value="tim"/>
    <property type="match status" value="1"/>
</dbReference>
<keyword evidence="8" id="KW-1185">Reference proteome</keyword>
<evidence type="ECO:0000313" key="8">
    <source>
        <dbReference type="Proteomes" id="UP000221165"/>
    </source>
</evidence>
<dbReference type="InterPro" id="IPR013785">
    <property type="entry name" value="Aldolase_TIM"/>
</dbReference>
<evidence type="ECO:0000256" key="5">
    <source>
        <dbReference type="SAM" id="MobiDB-lite"/>
    </source>
</evidence>
<dbReference type="GO" id="GO:0005829">
    <property type="term" value="C:cytosol"/>
    <property type="evidence" value="ECO:0007669"/>
    <property type="project" value="TreeGrafter"/>
</dbReference>
<dbReference type="GeneID" id="94429765"/>
<dbReference type="CDD" id="cd00311">
    <property type="entry name" value="TIM"/>
    <property type="match status" value="1"/>
</dbReference>
<dbReference type="PANTHER" id="PTHR21139">
    <property type="entry name" value="TRIOSEPHOSPHATE ISOMERASE"/>
    <property type="match status" value="1"/>
</dbReference>
<dbReference type="AlphaFoldDB" id="A0A2C6KUI9"/>
<comment type="pathway">
    <text evidence="4">Carbohydrate biosynthesis; gluconeogenesis.</text>
</comment>